<keyword evidence="4" id="KW-1185">Reference proteome</keyword>
<accession>A0ABW1FS92</accession>
<sequence>MLPESLEAASEPRAEADGESTAEPRPEPVTEPVFPEPLEAALEPRAEADGESTAEPRPEPVTEPVLPEPLEAAPALRPEPDGDSTSASHPGPVTEPGLPEPPEATPAPHLEPDEKLTPAPQPAPVTAPAPTTAPAPAPAPGFIGHRPPTYAAEPVALPVADPAALGELVPDTVLDGAQYGSLTLRAVSQRGDSARYRGAPRRDALLLARFGSGAQTLILAAVASGPAAGDPRAAHDACAWIGGAVARSCTRLAEDLRTDHRSALRSGLQRLAGRGYGKLRGRTAGPGEASESPAAVRCLLLPADPACRTRVFFGVGEGGFLRLRDGVWEDLEPSAAGPVTDAPGADPDGAGQPAPFLFGTVTGRRGDALLLCSAGLAEPLADEPGLADRLATDFSGPPPGLTSFLTSAQVRVKGHARDRTAVGVWDT</sequence>
<dbReference type="Pfam" id="PF13672">
    <property type="entry name" value="PP2C_2"/>
    <property type="match status" value="1"/>
</dbReference>
<feature type="compositionally biased region" description="Basic and acidic residues" evidence="1">
    <location>
        <begin position="42"/>
        <end position="60"/>
    </location>
</feature>
<feature type="region of interest" description="Disordered" evidence="1">
    <location>
        <begin position="1"/>
        <end position="146"/>
    </location>
</feature>
<protein>
    <submittedName>
        <fullName evidence="3">Protein phosphatase 2C domain-containing protein</fullName>
    </submittedName>
</protein>
<dbReference type="Proteomes" id="UP001596241">
    <property type="component" value="Unassembled WGS sequence"/>
</dbReference>
<feature type="compositionally biased region" description="Low complexity" evidence="1">
    <location>
        <begin position="30"/>
        <end position="41"/>
    </location>
</feature>
<dbReference type="InterPro" id="IPR001932">
    <property type="entry name" value="PPM-type_phosphatase-like_dom"/>
</dbReference>
<comment type="caution">
    <text evidence="3">The sequence shown here is derived from an EMBL/GenBank/DDBJ whole genome shotgun (WGS) entry which is preliminary data.</text>
</comment>
<feature type="compositionally biased region" description="Pro residues" evidence="1">
    <location>
        <begin position="119"/>
        <end position="139"/>
    </location>
</feature>
<feature type="compositionally biased region" description="Basic and acidic residues" evidence="1">
    <location>
        <begin position="10"/>
        <end position="28"/>
    </location>
</feature>
<evidence type="ECO:0000313" key="4">
    <source>
        <dbReference type="Proteomes" id="UP001596241"/>
    </source>
</evidence>
<proteinExistence type="predicted"/>
<dbReference type="EMBL" id="JBHSPW010000013">
    <property type="protein sequence ID" value="MFC5896134.1"/>
    <property type="molecule type" value="Genomic_DNA"/>
</dbReference>
<feature type="compositionally biased region" description="Low complexity" evidence="1">
    <location>
        <begin position="62"/>
        <end position="76"/>
    </location>
</feature>
<gene>
    <name evidence="3" type="ORF">ACFP3M_25395</name>
</gene>
<reference evidence="4" key="1">
    <citation type="journal article" date="2019" name="Int. J. Syst. Evol. Microbiol.">
        <title>The Global Catalogue of Microorganisms (GCM) 10K type strain sequencing project: providing services to taxonomists for standard genome sequencing and annotation.</title>
        <authorList>
            <consortium name="The Broad Institute Genomics Platform"/>
            <consortium name="The Broad Institute Genome Sequencing Center for Infectious Disease"/>
            <person name="Wu L."/>
            <person name="Ma J."/>
        </authorList>
    </citation>
    <scope>NUCLEOTIDE SEQUENCE [LARGE SCALE GENOMIC DNA]</scope>
    <source>
        <strain evidence="4">CGMCC 1.15809</strain>
    </source>
</reference>
<evidence type="ECO:0000256" key="1">
    <source>
        <dbReference type="SAM" id="MobiDB-lite"/>
    </source>
</evidence>
<organism evidence="3 4">
    <name type="scientific">Streptomyces ramulosus</name>
    <dbReference type="NCBI Taxonomy" id="47762"/>
    <lineage>
        <taxon>Bacteria</taxon>
        <taxon>Bacillati</taxon>
        <taxon>Actinomycetota</taxon>
        <taxon>Actinomycetes</taxon>
        <taxon>Kitasatosporales</taxon>
        <taxon>Streptomycetaceae</taxon>
        <taxon>Streptomyces</taxon>
    </lineage>
</organism>
<evidence type="ECO:0000259" key="2">
    <source>
        <dbReference type="Pfam" id="PF13672"/>
    </source>
</evidence>
<dbReference type="RefSeq" id="WP_345085732.1">
    <property type="nucleotide sequence ID" value="NZ_BAAAWG010000009.1"/>
</dbReference>
<name>A0ABW1FS92_9ACTN</name>
<evidence type="ECO:0000313" key="3">
    <source>
        <dbReference type="EMBL" id="MFC5896134.1"/>
    </source>
</evidence>
<feature type="domain" description="PPM-type phosphatase" evidence="2">
    <location>
        <begin position="190"/>
        <end position="391"/>
    </location>
</feature>